<keyword evidence="3" id="KW-1185">Reference proteome</keyword>
<dbReference type="GO" id="GO:0015074">
    <property type="term" value="P:DNA integration"/>
    <property type="evidence" value="ECO:0007669"/>
    <property type="project" value="InterPro"/>
</dbReference>
<evidence type="ECO:0000313" key="3">
    <source>
        <dbReference type="Proteomes" id="UP000190774"/>
    </source>
</evidence>
<reference evidence="3" key="1">
    <citation type="submission" date="2017-02" db="EMBL/GenBank/DDBJ databases">
        <authorList>
            <person name="Varghese N."/>
            <person name="Submissions S."/>
        </authorList>
    </citation>
    <scope>NUCLEOTIDE SEQUENCE [LARGE SCALE GENOMIC DNA]</scope>
    <source>
        <strain evidence="3">ATCC 700200</strain>
    </source>
</reference>
<dbReference type="Gene3D" id="1.10.443.10">
    <property type="entry name" value="Intergrase catalytic core"/>
    <property type="match status" value="1"/>
</dbReference>
<dbReference type="EMBL" id="FUYE01000003">
    <property type="protein sequence ID" value="SKA84640.1"/>
    <property type="molecule type" value="Genomic_DNA"/>
</dbReference>
<sequence length="399" mass="45746">MATKAATKSESKQPPTVIFRGRSYLLFKRGDENSPWWVRVQKNGKRVAQSCDTSDLKLAKDRAKLRIAEVLDGRPDRAATKSRKGVPTIQEIIEFGKASHLAVREKTQNSYSNAVLLLLQTVYGYDKEKAEKQRLDVLTAELARSYQAKMQGLKRAETKRLTSGNTTANSQLRFARSLFSKQRLLDYKEAGFVMPEALEGFLNVPYLEEESHRYSDKPIPQKAIKEMDQALPALKLKDVRLWAIHLMVRLMGLRDSEIDRAQDHWLSETKEGGMEMRIIKREGEAMPKRSEGVVAVPPELAAYFKKRKGYLIPAKSKTERYDLIYRDHNEWLRQFIPDRVKAAHELRKHFGAVWATKTGSLYEAAQRLRVTLIVAEYHYSAMLKKPEALTLDDYQGMVS</sequence>
<organism evidence="2 3">
    <name type="scientific">Prosthecobacter debontii</name>
    <dbReference type="NCBI Taxonomy" id="48467"/>
    <lineage>
        <taxon>Bacteria</taxon>
        <taxon>Pseudomonadati</taxon>
        <taxon>Verrucomicrobiota</taxon>
        <taxon>Verrucomicrobiia</taxon>
        <taxon>Verrucomicrobiales</taxon>
        <taxon>Verrucomicrobiaceae</taxon>
        <taxon>Prosthecobacter</taxon>
    </lineage>
</organism>
<dbReference type="Proteomes" id="UP000190774">
    <property type="component" value="Unassembled WGS sequence"/>
</dbReference>
<dbReference type="InterPro" id="IPR011010">
    <property type="entry name" value="DNA_brk_join_enz"/>
</dbReference>
<evidence type="ECO:0008006" key="4">
    <source>
        <dbReference type="Google" id="ProtNLM"/>
    </source>
</evidence>
<gene>
    <name evidence="2" type="ORF">SAMN02745166_01037</name>
</gene>
<keyword evidence="1" id="KW-0233">DNA recombination</keyword>
<evidence type="ECO:0000313" key="2">
    <source>
        <dbReference type="EMBL" id="SKA84640.1"/>
    </source>
</evidence>
<accession>A0A1T4X4R0</accession>
<dbReference type="AlphaFoldDB" id="A0A1T4X4R0"/>
<protein>
    <recommendedName>
        <fullName evidence="4">Phage integrase family protein</fullName>
    </recommendedName>
</protein>
<dbReference type="SUPFAM" id="SSF56349">
    <property type="entry name" value="DNA breaking-rejoining enzymes"/>
    <property type="match status" value="1"/>
</dbReference>
<dbReference type="GO" id="GO:0006310">
    <property type="term" value="P:DNA recombination"/>
    <property type="evidence" value="ECO:0007669"/>
    <property type="project" value="UniProtKB-KW"/>
</dbReference>
<proteinExistence type="predicted"/>
<evidence type="ECO:0000256" key="1">
    <source>
        <dbReference type="ARBA" id="ARBA00023172"/>
    </source>
</evidence>
<name>A0A1T4X4R0_9BACT</name>
<dbReference type="GO" id="GO:0003677">
    <property type="term" value="F:DNA binding"/>
    <property type="evidence" value="ECO:0007669"/>
    <property type="project" value="InterPro"/>
</dbReference>
<dbReference type="InterPro" id="IPR013762">
    <property type="entry name" value="Integrase-like_cat_sf"/>
</dbReference>